<name>A0ACC0AUX5_CATRO</name>
<dbReference type="Proteomes" id="UP001060085">
    <property type="component" value="Linkage Group LG05"/>
</dbReference>
<evidence type="ECO:0000313" key="1">
    <source>
        <dbReference type="EMBL" id="KAI5664541.1"/>
    </source>
</evidence>
<evidence type="ECO:0000313" key="2">
    <source>
        <dbReference type="Proteomes" id="UP001060085"/>
    </source>
</evidence>
<proteinExistence type="predicted"/>
<organism evidence="1 2">
    <name type="scientific">Catharanthus roseus</name>
    <name type="common">Madagascar periwinkle</name>
    <name type="synonym">Vinca rosea</name>
    <dbReference type="NCBI Taxonomy" id="4058"/>
    <lineage>
        <taxon>Eukaryota</taxon>
        <taxon>Viridiplantae</taxon>
        <taxon>Streptophyta</taxon>
        <taxon>Embryophyta</taxon>
        <taxon>Tracheophyta</taxon>
        <taxon>Spermatophyta</taxon>
        <taxon>Magnoliopsida</taxon>
        <taxon>eudicotyledons</taxon>
        <taxon>Gunneridae</taxon>
        <taxon>Pentapetalae</taxon>
        <taxon>asterids</taxon>
        <taxon>lamiids</taxon>
        <taxon>Gentianales</taxon>
        <taxon>Apocynaceae</taxon>
        <taxon>Rauvolfioideae</taxon>
        <taxon>Vinceae</taxon>
        <taxon>Catharanthinae</taxon>
        <taxon>Catharanthus</taxon>
    </lineage>
</organism>
<gene>
    <name evidence="1" type="ORF">M9H77_23864</name>
</gene>
<accession>A0ACC0AUX5</accession>
<dbReference type="EMBL" id="CM044705">
    <property type="protein sequence ID" value="KAI5664541.1"/>
    <property type="molecule type" value="Genomic_DNA"/>
</dbReference>
<keyword evidence="2" id="KW-1185">Reference proteome</keyword>
<comment type="caution">
    <text evidence="1">The sequence shown here is derived from an EMBL/GenBank/DDBJ whole genome shotgun (WGS) entry which is preliminary data.</text>
</comment>
<protein>
    <submittedName>
        <fullName evidence="1">Uncharacterized protein</fullName>
    </submittedName>
</protein>
<sequence length="330" mass="37603">MKQSFRNKFGVENYERQRQCQAKGKIIESSMGEKSTKSNKLSQAQDVADKRVIHIEKKNTCTFGEEEKSRAEKVKSVLYASFVTFVRNVMVNPLPYDLAFGIDRMLKCSSPCASLEIQLLVSIARIKPSYQDLEFLNDNILLDFVVANFSSSCSSMQSKIHIYFRSFVESVFDERLCCYETSMGFNSVILISRNSCDCFCVKKMNGSFKVLKVHRCDLVKTTFENGVFELTLKDLGEKLVYPISVIDCLLKRDILKDFLVQNTTSCVKLLIESFGGILTYSLIFKEFLDMLISLLYCKEKLDGLSPLKETGHQHDLVTGATLILYFFKCA</sequence>
<reference evidence="2" key="1">
    <citation type="journal article" date="2023" name="Nat. Plants">
        <title>Single-cell RNA sequencing provides a high-resolution roadmap for understanding the multicellular compartmentation of specialized metabolism.</title>
        <authorList>
            <person name="Sun S."/>
            <person name="Shen X."/>
            <person name="Li Y."/>
            <person name="Li Y."/>
            <person name="Wang S."/>
            <person name="Li R."/>
            <person name="Zhang H."/>
            <person name="Shen G."/>
            <person name="Guo B."/>
            <person name="Wei J."/>
            <person name="Xu J."/>
            <person name="St-Pierre B."/>
            <person name="Chen S."/>
            <person name="Sun C."/>
        </authorList>
    </citation>
    <scope>NUCLEOTIDE SEQUENCE [LARGE SCALE GENOMIC DNA]</scope>
</reference>